<dbReference type="PANTHER" id="PTHR22605:SF1">
    <property type="entry name" value="RZ-TYPE DOMAIN-CONTAINING PROTEIN"/>
    <property type="match status" value="1"/>
</dbReference>
<dbReference type="InterPro" id="IPR031248">
    <property type="entry name" value="RNF213"/>
</dbReference>
<comment type="caution">
    <text evidence="1">The sequence shown here is derived from an EMBL/GenBank/DDBJ whole genome shotgun (WGS) entry which is preliminary data.</text>
</comment>
<dbReference type="PANTHER" id="PTHR22605">
    <property type="entry name" value="RZ-TYPE DOMAIN-CONTAINING PROTEIN"/>
    <property type="match status" value="1"/>
</dbReference>
<evidence type="ECO:0008006" key="3">
    <source>
        <dbReference type="Google" id="ProtNLM"/>
    </source>
</evidence>
<sequence>MLNSLSHSNIKKFHSELRKCQFHFDMKALHCIAFQGTRYCKPNAIKKIWDQTEKYSSDKKKRESNDQKKIDEVITTFLLFDEIGLAEQAKHNPLKILHQLLEDPKIPFVGISNWNLDAAKMNRMVMHFIPSLGHHDLINTATSIVSDKIFSNRDIKKMIKVYEEITDCKMGAFSPNGNKHFFGARDFYALVKYQATLIEPSQKRSLQGYLRNFGGLDQSKSKKKLNEILAKKLNLTKNDISQELQTLTPDIRTKKFNREKMYSITK</sequence>
<dbReference type="Proteomes" id="UP000023152">
    <property type="component" value="Unassembled WGS sequence"/>
</dbReference>
<reference evidence="1 2" key="1">
    <citation type="journal article" date="2013" name="Curr. Biol.">
        <title>The Genome of the Foraminiferan Reticulomyxa filosa.</title>
        <authorList>
            <person name="Glockner G."/>
            <person name="Hulsmann N."/>
            <person name="Schleicher M."/>
            <person name="Noegel A.A."/>
            <person name="Eichinger L."/>
            <person name="Gallinger C."/>
            <person name="Pawlowski J."/>
            <person name="Sierra R."/>
            <person name="Euteneuer U."/>
            <person name="Pillet L."/>
            <person name="Moustafa A."/>
            <person name="Platzer M."/>
            <person name="Groth M."/>
            <person name="Szafranski K."/>
            <person name="Schliwa M."/>
        </authorList>
    </citation>
    <scope>NUCLEOTIDE SEQUENCE [LARGE SCALE GENOMIC DNA]</scope>
</reference>
<dbReference type="AlphaFoldDB" id="X6L7X4"/>
<proteinExistence type="predicted"/>
<dbReference type="EMBL" id="ASPP01050722">
    <property type="protein sequence ID" value="ETN97126.1"/>
    <property type="molecule type" value="Genomic_DNA"/>
</dbReference>
<name>X6L7X4_RETFI</name>
<dbReference type="GO" id="GO:0016887">
    <property type="term" value="F:ATP hydrolysis activity"/>
    <property type="evidence" value="ECO:0007669"/>
    <property type="project" value="InterPro"/>
</dbReference>
<protein>
    <recommendedName>
        <fullName evidence="3">ATPase AAA-type core domain-containing protein</fullName>
    </recommendedName>
</protein>
<evidence type="ECO:0000313" key="2">
    <source>
        <dbReference type="Proteomes" id="UP000023152"/>
    </source>
</evidence>
<accession>X6L7X4</accession>
<organism evidence="1 2">
    <name type="scientific">Reticulomyxa filosa</name>
    <dbReference type="NCBI Taxonomy" id="46433"/>
    <lineage>
        <taxon>Eukaryota</taxon>
        <taxon>Sar</taxon>
        <taxon>Rhizaria</taxon>
        <taxon>Retaria</taxon>
        <taxon>Foraminifera</taxon>
        <taxon>Monothalamids</taxon>
        <taxon>Reticulomyxidae</taxon>
        <taxon>Reticulomyxa</taxon>
    </lineage>
</organism>
<keyword evidence="2" id="KW-1185">Reference proteome</keyword>
<gene>
    <name evidence="1" type="ORF">RFI_40406</name>
</gene>
<dbReference type="GO" id="GO:0004842">
    <property type="term" value="F:ubiquitin-protein transferase activity"/>
    <property type="evidence" value="ECO:0007669"/>
    <property type="project" value="InterPro"/>
</dbReference>
<evidence type="ECO:0000313" key="1">
    <source>
        <dbReference type="EMBL" id="ETN97126.1"/>
    </source>
</evidence>